<accession>A0AAQ3N9V5</accession>
<evidence type="ECO:0000313" key="2">
    <source>
        <dbReference type="Proteomes" id="UP001374535"/>
    </source>
</evidence>
<dbReference type="AlphaFoldDB" id="A0AAQ3N9V5"/>
<evidence type="ECO:0000313" key="1">
    <source>
        <dbReference type="EMBL" id="WVZ05954.1"/>
    </source>
</evidence>
<name>A0AAQ3N9V5_VIGMU</name>
<dbReference type="Proteomes" id="UP001374535">
    <property type="component" value="Chromosome 6"/>
</dbReference>
<reference evidence="1 2" key="1">
    <citation type="journal article" date="2023" name="Life. Sci Alliance">
        <title>Evolutionary insights into 3D genome organization and epigenetic landscape of Vigna mungo.</title>
        <authorList>
            <person name="Junaid A."/>
            <person name="Singh B."/>
            <person name="Bhatia S."/>
        </authorList>
    </citation>
    <scope>NUCLEOTIDE SEQUENCE [LARGE SCALE GENOMIC DNA]</scope>
    <source>
        <strain evidence="1">Urdbean</strain>
    </source>
</reference>
<gene>
    <name evidence="1" type="ORF">V8G54_019300</name>
</gene>
<sequence length="108" mass="12339">MSFLNLCSGQGWVFLGRRDELRRPRNFCDCVQFLQSGIAFSNWVLSLFLDSSSLMQIGLLCEKEDPRGCHLLWISVIAFDSYNLGFDFPFSFMLLYFGVCAVGKMTLT</sequence>
<protein>
    <submittedName>
        <fullName evidence="1">Uncharacterized protein</fullName>
    </submittedName>
</protein>
<organism evidence="1 2">
    <name type="scientific">Vigna mungo</name>
    <name type="common">Black gram</name>
    <name type="synonym">Phaseolus mungo</name>
    <dbReference type="NCBI Taxonomy" id="3915"/>
    <lineage>
        <taxon>Eukaryota</taxon>
        <taxon>Viridiplantae</taxon>
        <taxon>Streptophyta</taxon>
        <taxon>Embryophyta</taxon>
        <taxon>Tracheophyta</taxon>
        <taxon>Spermatophyta</taxon>
        <taxon>Magnoliopsida</taxon>
        <taxon>eudicotyledons</taxon>
        <taxon>Gunneridae</taxon>
        <taxon>Pentapetalae</taxon>
        <taxon>rosids</taxon>
        <taxon>fabids</taxon>
        <taxon>Fabales</taxon>
        <taxon>Fabaceae</taxon>
        <taxon>Papilionoideae</taxon>
        <taxon>50 kb inversion clade</taxon>
        <taxon>NPAAA clade</taxon>
        <taxon>indigoferoid/millettioid clade</taxon>
        <taxon>Phaseoleae</taxon>
        <taxon>Vigna</taxon>
    </lineage>
</organism>
<dbReference type="EMBL" id="CP144695">
    <property type="protein sequence ID" value="WVZ05954.1"/>
    <property type="molecule type" value="Genomic_DNA"/>
</dbReference>
<proteinExistence type="predicted"/>
<keyword evidence="2" id="KW-1185">Reference proteome</keyword>